<protein>
    <submittedName>
        <fullName evidence="2">Uncharacterized protein</fullName>
    </submittedName>
</protein>
<gene>
    <name evidence="2" type="ORF">CMC5_022620</name>
</gene>
<name>A0A0K1EB84_CHOCO</name>
<reference evidence="2 3" key="1">
    <citation type="submission" date="2015-07" db="EMBL/GenBank/DDBJ databases">
        <title>Genome analysis of myxobacterium Chondromyces crocatus Cm c5 reveals a high potential for natural compound synthesis and the genetic basis for the loss of fruiting body formation.</title>
        <authorList>
            <person name="Zaburannyi N."/>
            <person name="Bunk B."/>
            <person name="Maier J."/>
            <person name="Overmann J."/>
            <person name="Mueller R."/>
        </authorList>
    </citation>
    <scope>NUCLEOTIDE SEQUENCE [LARGE SCALE GENOMIC DNA]</scope>
    <source>
        <strain evidence="2 3">Cm c5</strain>
    </source>
</reference>
<feature type="signal peptide" evidence="1">
    <location>
        <begin position="1"/>
        <end position="25"/>
    </location>
</feature>
<keyword evidence="1" id="KW-0732">Signal</keyword>
<accession>A0A0K1EB84</accession>
<evidence type="ECO:0000256" key="1">
    <source>
        <dbReference type="SAM" id="SignalP"/>
    </source>
</evidence>
<dbReference type="EMBL" id="CP012159">
    <property type="protein sequence ID" value="AKT38120.1"/>
    <property type="molecule type" value="Genomic_DNA"/>
</dbReference>
<evidence type="ECO:0000313" key="3">
    <source>
        <dbReference type="Proteomes" id="UP000067626"/>
    </source>
</evidence>
<evidence type="ECO:0000313" key="2">
    <source>
        <dbReference type="EMBL" id="AKT38120.1"/>
    </source>
</evidence>
<dbReference type="AlphaFoldDB" id="A0A0K1EB84"/>
<keyword evidence="3" id="KW-1185">Reference proteome</keyword>
<dbReference type="KEGG" id="ccro:CMC5_022620"/>
<dbReference type="RefSeq" id="WP_050430396.1">
    <property type="nucleotide sequence ID" value="NZ_CP012159.1"/>
</dbReference>
<dbReference type="OrthoDB" id="5508267at2"/>
<dbReference type="Proteomes" id="UP000067626">
    <property type="component" value="Chromosome"/>
</dbReference>
<organism evidence="2 3">
    <name type="scientific">Chondromyces crocatus</name>
    <dbReference type="NCBI Taxonomy" id="52"/>
    <lineage>
        <taxon>Bacteria</taxon>
        <taxon>Pseudomonadati</taxon>
        <taxon>Myxococcota</taxon>
        <taxon>Polyangia</taxon>
        <taxon>Polyangiales</taxon>
        <taxon>Polyangiaceae</taxon>
        <taxon>Chondromyces</taxon>
    </lineage>
</organism>
<feature type="chain" id="PRO_5005459178" evidence="1">
    <location>
        <begin position="26"/>
        <end position="244"/>
    </location>
</feature>
<sequence>MPHLASSLSSLTAAIVLTFSATSQAQPITPTDHLSELEALVNSLTPANNTWGSPCAIDWIAGTAVTNGACAFTLSLAHAYPTVTSTHRFQWWDSYNPAAQAYYDAIVTETKFWRVTNALDVLPGDIIATKYLMLNGAPTGTIFVIADINYFVILPNGTERYIVAIIDSTSSPHGSSDTRYLAVSTSPPVSAQGVGAGYIFIDVDPVSGAYAGHTWSTSPGATYYPNTSGSGGRQLVVGRFDVTK</sequence>
<proteinExistence type="predicted"/>